<organism evidence="1 2">
    <name type="scientific">Xylaria multiplex</name>
    <dbReference type="NCBI Taxonomy" id="323545"/>
    <lineage>
        <taxon>Eukaryota</taxon>
        <taxon>Fungi</taxon>
        <taxon>Dikarya</taxon>
        <taxon>Ascomycota</taxon>
        <taxon>Pezizomycotina</taxon>
        <taxon>Sordariomycetes</taxon>
        <taxon>Xylariomycetidae</taxon>
        <taxon>Xylariales</taxon>
        <taxon>Xylariaceae</taxon>
        <taxon>Xylaria</taxon>
    </lineage>
</organism>
<gene>
    <name evidence="1" type="ORF">GQX73_g4546</name>
</gene>
<evidence type="ECO:0000313" key="1">
    <source>
        <dbReference type="EMBL" id="KAF2969014.1"/>
    </source>
</evidence>
<dbReference type="InParanoid" id="A0A7C8MYX7"/>
<dbReference type="EMBL" id="WUBL01000042">
    <property type="protein sequence ID" value="KAF2969014.1"/>
    <property type="molecule type" value="Genomic_DNA"/>
</dbReference>
<name>A0A7C8MYX7_9PEZI</name>
<dbReference type="OrthoDB" id="10254945at2759"/>
<keyword evidence="2" id="KW-1185">Reference proteome</keyword>
<accession>A0A7C8MYX7</accession>
<dbReference type="AlphaFoldDB" id="A0A7C8MYX7"/>
<evidence type="ECO:0000313" key="2">
    <source>
        <dbReference type="Proteomes" id="UP000481858"/>
    </source>
</evidence>
<comment type="caution">
    <text evidence="1">The sequence shown here is derived from an EMBL/GenBank/DDBJ whole genome shotgun (WGS) entry which is preliminary data.</text>
</comment>
<reference evidence="1 2" key="1">
    <citation type="submission" date="2019-12" db="EMBL/GenBank/DDBJ databases">
        <title>Draft genome sequence of the ascomycete Xylaria multiplex DSM 110363.</title>
        <authorList>
            <person name="Buettner E."/>
            <person name="Kellner H."/>
        </authorList>
    </citation>
    <scope>NUCLEOTIDE SEQUENCE [LARGE SCALE GENOMIC DNA]</scope>
    <source>
        <strain evidence="1 2">DSM 110363</strain>
    </source>
</reference>
<protein>
    <submittedName>
        <fullName evidence="1">Uncharacterized protein</fullName>
    </submittedName>
</protein>
<sequence length="520" mass="59495">MDETSDYVSGTLPSRPLSPWTKRFFYKVDGREPLIEDSEIHSGLATEAPRLHPKYYADTPPPVLGVPVRQTLDSIFLYEEFQRHYLRGFESWQVGPLMRYVFFSEATGVLSGGHREEDYGPVNADRAADGAADPANAMDVDDRKEDRKEDILLGIFHSERIQVDENNWFPFLRKERWMETMIFGLLAPWGRITGTAPPYNGAVLLLSQPYYSAMCRNYGMSCPIDFITKFTTEDWKVRLENLMKGQTWGFMERFFGKESVWGVSTVVNSGLILIDNGGLRRLMTDDLTVTERCFLHFNIAVTMLHELAHSIFHARQADTTWPEDQPSINWLTEFSYQDPLVDFGAASEMGYIAENQIFGGSISLGGLLMLAAIPIRDEKLEKNDELITVITLFPSREAKNLKICTATPTQPTTHVINASELYDPLGRPNEGKIAHFSQEGYLDLIDNLLNYMATLGTEISMPWYREIMRTAADLRRQRRDIKRGTRDRNSWATTWRFLVPAYTDTMGKFVNNQWTSDYTS</sequence>
<dbReference type="Proteomes" id="UP000481858">
    <property type="component" value="Unassembled WGS sequence"/>
</dbReference>
<proteinExistence type="predicted"/>